<dbReference type="AlphaFoldDB" id="A0A6J7S0J4"/>
<evidence type="ECO:0000256" key="2">
    <source>
        <dbReference type="ARBA" id="ARBA00022603"/>
    </source>
</evidence>
<dbReference type="EMBL" id="CAFBMC010000012">
    <property type="protein sequence ID" value="CAB4891145.1"/>
    <property type="molecule type" value="Genomic_DNA"/>
</dbReference>
<evidence type="ECO:0000256" key="3">
    <source>
        <dbReference type="ARBA" id="ARBA00022679"/>
    </source>
</evidence>
<comment type="subcellular location">
    <subcellularLocation>
        <location evidence="1">Mitochondrion</location>
    </subcellularLocation>
</comment>
<gene>
    <name evidence="5" type="ORF">UFOPK3495_00374</name>
    <name evidence="6" type="ORF">UFOPK4237_00183</name>
</gene>
<name>A0A6J7S0J4_9ZZZZ</name>
<dbReference type="GO" id="GO:0008168">
    <property type="term" value="F:methyltransferase activity"/>
    <property type="evidence" value="ECO:0007669"/>
    <property type="project" value="UniProtKB-KW"/>
</dbReference>
<evidence type="ECO:0000256" key="4">
    <source>
        <dbReference type="ARBA" id="ARBA00023128"/>
    </source>
</evidence>
<reference evidence="6" key="1">
    <citation type="submission" date="2020-05" db="EMBL/GenBank/DDBJ databases">
        <authorList>
            <person name="Chiriac C."/>
            <person name="Salcher M."/>
            <person name="Ghai R."/>
            <person name="Kavagutti S V."/>
        </authorList>
    </citation>
    <scope>NUCLEOTIDE SEQUENCE</scope>
</reference>
<accession>A0A6J7S0J4</accession>
<dbReference type="Gene3D" id="3.40.50.12710">
    <property type="match status" value="1"/>
</dbReference>
<dbReference type="InterPro" id="IPR029063">
    <property type="entry name" value="SAM-dependent_MTases_sf"/>
</dbReference>
<dbReference type="InterPro" id="IPR003788">
    <property type="entry name" value="NDUFAF7"/>
</dbReference>
<dbReference type="Pfam" id="PF02636">
    <property type="entry name" value="Methyltransf_28"/>
    <property type="match status" value="1"/>
</dbReference>
<sequence>MPAQKPWKEAWEEAAFGSSGFYLQQHPYEHFATSVSQDGLASSLLPYLLRALDQLERVTVVDVGAGDGDLGVQLHNLLGISMRSRVHFLALDVRPRPSNLPECIEWVQGDARATIASVEPGNMLLIAHEFLDDLPCDVVEVDQACLAHLGVMDEETRHLNFGPVLCFPAHERQIQWLEKWWPAKRPLMRAEIGSSRDEFWNLATSRITAGFAIAIDYGHVSQDRQRGLWDGGTLAGYRHAMTVTPVADNSVNLTAHVAMDAIAESSFGNPQTLTFQLGPTPDFLWLTVAYGIEFPQPDKMHT</sequence>
<evidence type="ECO:0000256" key="1">
    <source>
        <dbReference type="ARBA" id="ARBA00004173"/>
    </source>
</evidence>
<keyword evidence="3" id="KW-0808">Transferase</keyword>
<protein>
    <submittedName>
        <fullName evidence="6">Unannotated protein</fullName>
    </submittedName>
</protein>
<proteinExistence type="predicted"/>
<evidence type="ECO:0000313" key="6">
    <source>
        <dbReference type="EMBL" id="CAB5034561.1"/>
    </source>
</evidence>
<dbReference type="SUPFAM" id="SSF53335">
    <property type="entry name" value="S-adenosyl-L-methionine-dependent methyltransferases"/>
    <property type="match status" value="1"/>
</dbReference>
<dbReference type="GO" id="GO:0005739">
    <property type="term" value="C:mitochondrion"/>
    <property type="evidence" value="ECO:0007669"/>
    <property type="project" value="UniProtKB-SubCell"/>
</dbReference>
<keyword evidence="4" id="KW-0496">Mitochondrion</keyword>
<organism evidence="6">
    <name type="scientific">freshwater metagenome</name>
    <dbReference type="NCBI Taxonomy" id="449393"/>
    <lineage>
        <taxon>unclassified sequences</taxon>
        <taxon>metagenomes</taxon>
        <taxon>ecological metagenomes</taxon>
    </lineage>
</organism>
<dbReference type="GO" id="GO:0032259">
    <property type="term" value="P:methylation"/>
    <property type="evidence" value="ECO:0007669"/>
    <property type="project" value="UniProtKB-KW"/>
</dbReference>
<keyword evidence="2" id="KW-0489">Methyltransferase</keyword>
<dbReference type="EMBL" id="CAFBPZ010000006">
    <property type="protein sequence ID" value="CAB5034561.1"/>
    <property type="molecule type" value="Genomic_DNA"/>
</dbReference>
<dbReference type="InterPro" id="IPR038375">
    <property type="entry name" value="NDUFAF7_sf"/>
</dbReference>
<evidence type="ECO:0000313" key="5">
    <source>
        <dbReference type="EMBL" id="CAB4891145.1"/>
    </source>
</evidence>